<comment type="caution">
    <text evidence="2">The sequence shown here is derived from an EMBL/GenBank/DDBJ whole genome shotgun (WGS) entry which is preliminary data.</text>
</comment>
<sequence length="342" mass="35504">MSRRPAPPAAPVPEEVGWFDVNTSAGAGMARRAAAAAADRLGFDETRTTEVAIVVSEVGSNLYKHGDRGRIVIRCLRSGSRAAVELVAIDAGPGMADLVLSRRDGHSTVGTLGIGMGAIARLSSQYDAYSGLGRGTVLTVRLWSHKSDSTEPTVGGLCRPTAGEQVCGDRFVSRMHVDGPLMMVVDGLGHGPLAAAAAAAAVDAFQTTDADEPAAIVEHVHRSIRQTRGAAVGAAKLDPTHRTVRFAGVGNIAGFVAAGADRCAMASVPGIAGYHARSIRAFSYRLEPDAIVVMHSDGVTDRWSLSAYPGLVKHSALIIAATLLRDAGTRHDDACVLVAKAA</sequence>
<dbReference type="SMART" id="SM00331">
    <property type="entry name" value="PP2C_SIG"/>
    <property type="match status" value="1"/>
</dbReference>
<dbReference type="InterPro" id="IPR039248">
    <property type="entry name" value="Ptase_RsbX"/>
</dbReference>
<name>A0A3N1GMY3_9ACTN</name>
<dbReference type="InterPro" id="IPR036457">
    <property type="entry name" value="PPM-type-like_dom_sf"/>
</dbReference>
<dbReference type="InterPro" id="IPR001932">
    <property type="entry name" value="PPM-type_phosphatase-like_dom"/>
</dbReference>
<dbReference type="PANTHER" id="PTHR35801">
    <property type="entry name" value="PHOSPHOSERINE PHOSPHATASE RSBX"/>
    <property type="match status" value="1"/>
</dbReference>
<dbReference type="AlphaFoldDB" id="A0A3N1GMY3"/>
<dbReference type="PANTHER" id="PTHR35801:SF1">
    <property type="entry name" value="PHOSPHOSERINE PHOSPHATASE RSBX"/>
    <property type="match status" value="1"/>
</dbReference>
<protein>
    <submittedName>
        <fullName evidence="2">Anti-sigma regulatory factor (Ser/Thr protein kinase)</fullName>
    </submittedName>
</protein>
<feature type="domain" description="PPM-type phosphatase" evidence="1">
    <location>
        <begin position="151"/>
        <end position="341"/>
    </location>
</feature>
<evidence type="ECO:0000313" key="3">
    <source>
        <dbReference type="Proteomes" id="UP000271683"/>
    </source>
</evidence>
<reference evidence="2 3" key="1">
    <citation type="submission" date="2018-11" db="EMBL/GenBank/DDBJ databases">
        <title>Sequencing the genomes of 1000 actinobacteria strains.</title>
        <authorList>
            <person name="Klenk H.-P."/>
        </authorList>
    </citation>
    <scope>NUCLEOTIDE SEQUENCE [LARGE SCALE GENOMIC DNA]</scope>
    <source>
        <strain evidence="2 3">DSM 43634</strain>
    </source>
</reference>
<evidence type="ECO:0000313" key="2">
    <source>
        <dbReference type="EMBL" id="ROP31614.1"/>
    </source>
</evidence>
<dbReference type="InterPro" id="IPR003594">
    <property type="entry name" value="HATPase_dom"/>
</dbReference>
<dbReference type="InterPro" id="IPR036890">
    <property type="entry name" value="HATPase_C_sf"/>
</dbReference>
<dbReference type="Pfam" id="PF13581">
    <property type="entry name" value="HATPase_c_2"/>
    <property type="match status" value="1"/>
</dbReference>
<proteinExistence type="predicted"/>
<dbReference type="Pfam" id="PF07228">
    <property type="entry name" value="SpoIIE"/>
    <property type="match status" value="1"/>
</dbReference>
<accession>A0A3N1GMY3</accession>
<dbReference type="RefSeq" id="WP_244945361.1">
    <property type="nucleotide sequence ID" value="NZ_RJKL01000001.1"/>
</dbReference>
<dbReference type="Gene3D" id="3.30.565.10">
    <property type="entry name" value="Histidine kinase-like ATPase, C-terminal domain"/>
    <property type="match status" value="1"/>
</dbReference>
<dbReference type="Gene3D" id="3.60.40.10">
    <property type="entry name" value="PPM-type phosphatase domain"/>
    <property type="match status" value="1"/>
</dbReference>
<dbReference type="SUPFAM" id="SSF55874">
    <property type="entry name" value="ATPase domain of HSP90 chaperone/DNA topoisomerase II/histidine kinase"/>
    <property type="match status" value="1"/>
</dbReference>
<dbReference type="EMBL" id="RJKL01000001">
    <property type="protein sequence ID" value="ROP31614.1"/>
    <property type="molecule type" value="Genomic_DNA"/>
</dbReference>
<dbReference type="Proteomes" id="UP000271683">
    <property type="component" value="Unassembled WGS sequence"/>
</dbReference>
<dbReference type="SUPFAM" id="SSF81606">
    <property type="entry name" value="PP2C-like"/>
    <property type="match status" value="1"/>
</dbReference>
<organism evidence="2 3">
    <name type="scientific">Couchioplanes caeruleus</name>
    <dbReference type="NCBI Taxonomy" id="56438"/>
    <lineage>
        <taxon>Bacteria</taxon>
        <taxon>Bacillati</taxon>
        <taxon>Actinomycetota</taxon>
        <taxon>Actinomycetes</taxon>
        <taxon>Micromonosporales</taxon>
        <taxon>Micromonosporaceae</taxon>
        <taxon>Couchioplanes</taxon>
    </lineage>
</organism>
<evidence type="ECO:0000259" key="1">
    <source>
        <dbReference type="SMART" id="SM00331"/>
    </source>
</evidence>
<gene>
    <name evidence="2" type="ORF">EDD30_4534</name>
</gene>